<comment type="caution">
    <text evidence="1">The sequence shown here is derived from an EMBL/GenBank/DDBJ whole genome shotgun (WGS) entry which is preliminary data.</text>
</comment>
<protein>
    <submittedName>
        <fullName evidence="1">Uncharacterized protein</fullName>
    </submittedName>
</protein>
<accession>A0A8T3C5I5</accession>
<name>A0A8T3C5I5_DENNO</name>
<proteinExistence type="predicted"/>
<reference evidence="1" key="1">
    <citation type="journal article" date="2022" name="Front. Genet.">
        <title>Chromosome-Scale Assembly of the Dendrobium nobile Genome Provides Insights Into the Molecular Mechanism of the Biosynthesis of the Medicinal Active Ingredient of Dendrobium.</title>
        <authorList>
            <person name="Xu Q."/>
            <person name="Niu S.-C."/>
            <person name="Li K.-L."/>
            <person name="Zheng P.-J."/>
            <person name="Zhang X.-J."/>
            <person name="Jia Y."/>
            <person name="Liu Y."/>
            <person name="Niu Y.-X."/>
            <person name="Yu L.-H."/>
            <person name="Chen D.-F."/>
            <person name="Zhang G.-Q."/>
        </authorList>
    </citation>
    <scope>NUCLEOTIDE SEQUENCE</scope>
    <source>
        <tissue evidence="1">Leaf</tissue>
    </source>
</reference>
<sequence>MKHKATRIFSDTTTNMNFYMKLKKCSKLKNVYKYIIIHHDSLEWNMPPDPTLKLNANKRNNVFMKAHSTSKEFKKSSNTMIHNPFQCSKHATLYCTNSNSLV</sequence>
<evidence type="ECO:0000313" key="2">
    <source>
        <dbReference type="Proteomes" id="UP000829196"/>
    </source>
</evidence>
<keyword evidence="2" id="KW-1185">Reference proteome</keyword>
<evidence type="ECO:0000313" key="1">
    <source>
        <dbReference type="EMBL" id="KAI0529033.1"/>
    </source>
</evidence>
<organism evidence="1 2">
    <name type="scientific">Dendrobium nobile</name>
    <name type="common">Orchid</name>
    <dbReference type="NCBI Taxonomy" id="94219"/>
    <lineage>
        <taxon>Eukaryota</taxon>
        <taxon>Viridiplantae</taxon>
        <taxon>Streptophyta</taxon>
        <taxon>Embryophyta</taxon>
        <taxon>Tracheophyta</taxon>
        <taxon>Spermatophyta</taxon>
        <taxon>Magnoliopsida</taxon>
        <taxon>Liliopsida</taxon>
        <taxon>Asparagales</taxon>
        <taxon>Orchidaceae</taxon>
        <taxon>Epidendroideae</taxon>
        <taxon>Malaxideae</taxon>
        <taxon>Dendrobiinae</taxon>
        <taxon>Dendrobium</taxon>
    </lineage>
</organism>
<dbReference type="EMBL" id="JAGYWB010000002">
    <property type="protein sequence ID" value="KAI0529033.1"/>
    <property type="molecule type" value="Genomic_DNA"/>
</dbReference>
<dbReference type="Proteomes" id="UP000829196">
    <property type="component" value="Unassembled WGS sequence"/>
</dbReference>
<gene>
    <name evidence="1" type="ORF">KFK09_001578</name>
</gene>
<dbReference type="AlphaFoldDB" id="A0A8T3C5I5"/>